<reference evidence="1 2" key="1">
    <citation type="journal article" date="2011" name="J. Bacteriol.">
        <title>Complete genome sequence of 'Vulcanisaeta moutnovskia' strain 768-28, a novel member of the hyperthermophilic crenarchaeal genus vulcanisaeta.</title>
        <authorList>
            <person name="Gumerov V.M."/>
            <person name="Mardanov A.V."/>
            <person name="Beletsky A.V."/>
            <person name="Prokofeva M.I."/>
            <person name="Bonch-Osmolovskaya E.A."/>
            <person name="Ravin N.V."/>
            <person name="Skryabin K.G."/>
        </authorList>
    </citation>
    <scope>NUCLEOTIDE SEQUENCE [LARGE SCALE GENOMIC DNA]</scope>
    <source>
        <strain evidence="1 2">768-28</strain>
    </source>
</reference>
<dbReference type="EMBL" id="CP002529">
    <property type="protein sequence ID" value="ADY01146.1"/>
    <property type="molecule type" value="Genomic_DNA"/>
</dbReference>
<evidence type="ECO:0000313" key="1">
    <source>
        <dbReference type="EMBL" id="ADY01146.1"/>
    </source>
</evidence>
<gene>
    <name evidence="1" type="ordered locus">VMUT_0936</name>
</gene>
<proteinExistence type="predicted"/>
<organism evidence="1 2">
    <name type="scientific">Vulcanisaeta moutnovskia (strain 768-28)</name>
    <dbReference type="NCBI Taxonomy" id="985053"/>
    <lineage>
        <taxon>Archaea</taxon>
        <taxon>Thermoproteota</taxon>
        <taxon>Thermoprotei</taxon>
        <taxon>Thermoproteales</taxon>
        <taxon>Thermoproteaceae</taxon>
        <taxon>Vulcanisaeta</taxon>
    </lineage>
</organism>
<keyword evidence="2" id="KW-1185">Reference proteome</keyword>
<dbReference type="AlphaFoldDB" id="F0QXA7"/>
<protein>
    <submittedName>
        <fullName evidence="1">Uncharacterized protein</fullName>
    </submittedName>
</protein>
<dbReference type="Proteomes" id="UP000007485">
    <property type="component" value="Chromosome"/>
</dbReference>
<name>F0QXA7_VULM7</name>
<dbReference type="KEGG" id="vmo:VMUT_0936"/>
<evidence type="ECO:0000313" key="2">
    <source>
        <dbReference type="Proteomes" id="UP000007485"/>
    </source>
</evidence>
<dbReference type="HOGENOM" id="CLU_3338708_0_0_2"/>
<sequence length="37" mass="4233">MYGSNDGMENLTSTTEKKAREAVNTITSPFFIFMFRP</sequence>
<dbReference type="STRING" id="985053.VMUT_0936"/>
<accession>F0QXA7</accession>